<comment type="caution">
    <text evidence="1">The sequence shown here is derived from an EMBL/GenBank/DDBJ whole genome shotgun (WGS) entry which is preliminary data.</text>
</comment>
<reference evidence="1 2" key="1">
    <citation type="submission" date="2019-10" db="EMBL/GenBank/DDBJ databases">
        <title>Vibrio sp. nov. isolated from a shrimp pond.</title>
        <authorList>
            <person name="Gomez-Gil B."/>
            <person name="Enciso-Ibarra J."/>
            <person name="Enciso-Ibarra K."/>
            <person name="Bolan-Mejia C."/>
        </authorList>
    </citation>
    <scope>NUCLEOTIDE SEQUENCE [LARGE SCALE GENOMIC DNA]</scope>
    <source>
        <strain evidence="1 2">CAIM 722</strain>
    </source>
</reference>
<dbReference type="EMBL" id="WEKT01000008">
    <property type="protein sequence ID" value="MZI92964.1"/>
    <property type="molecule type" value="Genomic_DNA"/>
</dbReference>
<protein>
    <recommendedName>
        <fullName evidence="3">AroM protein</fullName>
    </recommendedName>
</protein>
<name>A0A7X4RUD3_9VIBR</name>
<dbReference type="Pfam" id="PF07302">
    <property type="entry name" value="AroM"/>
    <property type="match status" value="1"/>
</dbReference>
<evidence type="ECO:0000313" key="1">
    <source>
        <dbReference type="EMBL" id="MZI92964.1"/>
    </source>
</evidence>
<evidence type="ECO:0000313" key="2">
    <source>
        <dbReference type="Proteomes" id="UP000462621"/>
    </source>
</evidence>
<dbReference type="InterPro" id="IPR010843">
    <property type="entry name" value="Uncharacterised_AroM"/>
</dbReference>
<keyword evidence="2" id="KW-1185">Reference proteome</keyword>
<sequence length="227" mass="24913">MSKQSTLAIVTIGQAPRLDLHADLAVLLGSNVKVLEFGALDGFTLEQINTQYPTATKRDILVSRMQDGRQVQISEQDLEPLLEQAVHKAEAAKPDAILVLCTGDLPEFNDVQVPVLSPKKIVEHFFAGISNAVTLIVMSPDAAQMENTHQRWLGNGFDVQCLSGSPYLNDGGREHAAQQAKELQGNLIYLDCMGYQLAQRDDIAHIAGKSVITPREIIFNTVRLLLK</sequence>
<gene>
    <name evidence="1" type="ORF">F9817_07105</name>
</gene>
<accession>A0A7X4RUD3</accession>
<dbReference type="RefSeq" id="WP_161154258.1">
    <property type="nucleotide sequence ID" value="NZ_WEKT01000008.1"/>
</dbReference>
<dbReference type="AlphaFoldDB" id="A0A7X4RUD3"/>
<proteinExistence type="predicted"/>
<evidence type="ECO:0008006" key="3">
    <source>
        <dbReference type="Google" id="ProtNLM"/>
    </source>
</evidence>
<dbReference type="Proteomes" id="UP000462621">
    <property type="component" value="Unassembled WGS sequence"/>
</dbReference>
<organism evidence="1 2">
    <name type="scientific">Vibrio eleionomae</name>
    <dbReference type="NCBI Taxonomy" id="2653505"/>
    <lineage>
        <taxon>Bacteria</taxon>
        <taxon>Pseudomonadati</taxon>
        <taxon>Pseudomonadota</taxon>
        <taxon>Gammaproteobacteria</taxon>
        <taxon>Vibrionales</taxon>
        <taxon>Vibrionaceae</taxon>
        <taxon>Vibrio</taxon>
    </lineage>
</organism>